<proteinExistence type="predicted"/>
<dbReference type="Proteomes" id="UP001054821">
    <property type="component" value="Chromosome 4"/>
</dbReference>
<sequence>MKRILEIDGDYLTRKISSGSEASRSGAPCSAWPRLATPPHAFLALNVQLAKQPTAWGDFLPLRSGMPFENTDLSSLSLNNMADMPSFI</sequence>
<reference evidence="1 2" key="1">
    <citation type="journal article" date="2022" name="G3 (Bethesda)">
        <title>Whole-genome sequence and methylome profiling of the almond [Prunus dulcis (Mill.) D.A. Webb] cultivar 'Nonpareil'.</title>
        <authorList>
            <person name="D'Amico-Willman K.M."/>
            <person name="Ouma W.Z."/>
            <person name="Meulia T."/>
            <person name="Sideli G.M."/>
            <person name="Gradziel T.M."/>
            <person name="Fresnedo-Ramirez J."/>
        </authorList>
    </citation>
    <scope>NUCLEOTIDE SEQUENCE [LARGE SCALE GENOMIC DNA]</scope>
    <source>
        <strain evidence="1">Clone GOH B32 T37-40</strain>
    </source>
</reference>
<evidence type="ECO:0000313" key="1">
    <source>
        <dbReference type="EMBL" id="KAI5335355.1"/>
    </source>
</evidence>
<accession>A0AAD4W1R1</accession>
<dbReference type="EMBL" id="JAJFAZ020000004">
    <property type="protein sequence ID" value="KAI5335355.1"/>
    <property type="molecule type" value="Genomic_DNA"/>
</dbReference>
<keyword evidence="2" id="KW-1185">Reference proteome</keyword>
<comment type="caution">
    <text evidence="1">The sequence shown here is derived from an EMBL/GenBank/DDBJ whole genome shotgun (WGS) entry which is preliminary data.</text>
</comment>
<name>A0AAD4W1R1_PRUDU</name>
<gene>
    <name evidence="1" type="ORF">L3X38_025488</name>
</gene>
<evidence type="ECO:0000313" key="2">
    <source>
        <dbReference type="Proteomes" id="UP001054821"/>
    </source>
</evidence>
<dbReference type="AlphaFoldDB" id="A0AAD4W1R1"/>
<organism evidence="1 2">
    <name type="scientific">Prunus dulcis</name>
    <name type="common">Almond</name>
    <name type="synonym">Amygdalus dulcis</name>
    <dbReference type="NCBI Taxonomy" id="3755"/>
    <lineage>
        <taxon>Eukaryota</taxon>
        <taxon>Viridiplantae</taxon>
        <taxon>Streptophyta</taxon>
        <taxon>Embryophyta</taxon>
        <taxon>Tracheophyta</taxon>
        <taxon>Spermatophyta</taxon>
        <taxon>Magnoliopsida</taxon>
        <taxon>eudicotyledons</taxon>
        <taxon>Gunneridae</taxon>
        <taxon>Pentapetalae</taxon>
        <taxon>rosids</taxon>
        <taxon>fabids</taxon>
        <taxon>Rosales</taxon>
        <taxon>Rosaceae</taxon>
        <taxon>Amygdaloideae</taxon>
        <taxon>Amygdaleae</taxon>
        <taxon>Prunus</taxon>
    </lineage>
</organism>
<protein>
    <submittedName>
        <fullName evidence="1">Uncharacterized protein</fullName>
    </submittedName>
</protein>